<proteinExistence type="predicted"/>
<keyword evidence="2" id="KW-1185">Reference proteome</keyword>
<gene>
    <name evidence="1" type="ORF">IRJ41_018412</name>
</gene>
<feature type="non-terminal residue" evidence="1">
    <location>
        <position position="191"/>
    </location>
</feature>
<organism evidence="1 2">
    <name type="scientific">Triplophysa rosa</name>
    <name type="common">Cave loach</name>
    <dbReference type="NCBI Taxonomy" id="992332"/>
    <lineage>
        <taxon>Eukaryota</taxon>
        <taxon>Metazoa</taxon>
        <taxon>Chordata</taxon>
        <taxon>Craniata</taxon>
        <taxon>Vertebrata</taxon>
        <taxon>Euteleostomi</taxon>
        <taxon>Actinopterygii</taxon>
        <taxon>Neopterygii</taxon>
        <taxon>Teleostei</taxon>
        <taxon>Ostariophysi</taxon>
        <taxon>Cypriniformes</taxon>
        <taxon>Nemacheilidae</taxon>
        <taxon>Triplophysa</taxon>
    </lineage>
</organism>
<dbReference type="AlphaFoldDB" id="A0A9W7TKR5"/>
<name>A0A9W7TKR5_TRIRA</name>
<reference evidence="1" key="1">
    <citation type="submission" date="2021-02" db="EMBL/GenBank/DDBJ databases">
        <title>Comparative genomics reveals that relaxation of natural selection precedes convergent phenotypic evolution of cavefish.</title>
        <authorList>
            <person name="Peng Z."/>
        </authorList>
    </citation>
    <scope>NUCLEOTIDE SEQUENCE</scope>
    <source>
        <tissue evidence="1">Muscle</tissue>
    </source>
</reference>
<accession>A0A9W7TKR5</accession>
<protein>
    <submittedName>
        <fullName evidence="1">Verprolin-like</fullName>
    </submittedName>
</protein>
<evidence type="ECO:0000313" key="2">
    <source>
        <dbReference type="Proteomes" id="UP001059041"/>
    </source>
</evidence>
<dbReference type="Proteomes" id="UP001059041">
    <property type="component" value="Linkage Group LG16"/>
</dbReference>
<dbReference type="EMBL" id="JAFHDT010000016">
    <property type="protein sequence ID" value="KAI7799107.1"/>
    <property type="molecule type" value="Genomic_DNA"/>
</dbReference>
<comment type="caution">
    <text evidence="1">The sequence shown here is derived from an EMBL/GenBank/DDBJ whole genome shotgun (WGS) entry which is preliminary data.</text>
</comment>
<sequence>TYHRNWRKRHAEVLSLAADDSNSSDTDGLLRAQFSEDETASLSPSADGNISDYHSDALVLSSDTDSEVADNLCDDSAEETAPDLGLMMWVRAVWKEPNGEEEGVIPEVWVKDNMVHWPPGANVTKAAIEMRTPASSWKMFPLLKIKFKSNNQEVCETLDQTSTAELSEEECGPVKRVSKKKNYPGFILGTE</sequence>
<evidence type="ECO:0000313" key="1">
    <source>
        <dbReference type="EMBL" id="KAI7799107.1"/>
    </source>
</evidence>